<evidence type="ECO:0000256" key="1">
    <source>
        <dbReference type="SAM" id="MobiDB-lite"/>
    </source>
</evidence>
<sequence length="73" mass="8845">MQDMACLPPKMKRRTEMPNQEKMTEQENKEGRHRYRDKLFEKSYRSITIHATVHFCRMSPTPQFFVNQAILEK</sequence>
<organism evidence="2 3">
    <name type="scientific">Pleurodeles waltl</name>
    <name type="common">Iberian ribbed newt</name>
    <dbReference type="NCBI Taxonomy" id="8319"/>
    <lineage>
        <taxon>Eukaryota</taxon>
        <taxon>Metazoa</taxon>
        <taxon>Chordata</taxon>
        <taxon>Craniata</taxon>
        <taxon>Vertebrata</taxon>
        <taxon>Euteleostomi</taxon>
        <taxon>Amphibia</taxon>
        <taxon>Batrachia</taxon>
        <taxon>Caudata</taxon>
        <taxon>Salamandroidea</taxon>
        <taxon>Salamandridae</taxon>
        <taxon>Pleurodelinae</taxon>
        <taxon>Pleurodeles</taxon>
    </lineage>
</organism>
<evidence type="ECO:0000313" key="3">
    <source>
        <dbReference type="Proteomes" id="UP001066276"/>
    </source>
</evidence>
<reference evidence="2" key="1">
    <citation type="journal article" date="2022" name="bioRxiv">
        <title>Sequencing and chromosome-scale assembly of the giantPleurodeles waltlgenome.</title>
        <authorList>
            <person name="Brown T."/>
            <person name="Elewa A."/>
            <person name="Iarovenko S."/>
            <person name="Subramanian E."/>
            <person name="Araus A.J."/>
            <person name="Petzold A."/>
            <person name="Susuki M."/>
            <person name="Suzuki K.-i.T."/>
            <person name="Hayashi T."/>
            <person name="Toyoda A."/>
            <person name="Oliveira C."/>
            <person name="Osipova E."/>
            <person name="Leigh N.D."/>
            <person name="Simon A."/>
            <person name="Yun M.H."/>
        </authorList>
    </citation>
    <scope>NUCLEOTIDE SEQUENCE</scope>
    <source>
        <strain evidence="2">20211129_DDA</strain>
        <tissue evidence="2">Liver</tissue>
    </source>
</reference>
<keyword evidence="3" id="KW-1185">Reference proteome</keyword>
<feature type="region of interest" description="Disordered" evidence="1">
    <location>
        <begin position="1"/>
        <end position="32"/>
    </location>
</feature>
<dbReference type="Proteomes" id="UP001066276">
    <property type="component" value="Chromosome 11"/>
</dbReference>
<gene>
    <name evidence="2" type="ORF">NDU88_001860</name>
</gene>
<protein>
    <submittedName>
        <fullName evidence="2">Uncharacterized protein</fullName>
    </submittedName>
</protein>
<dbReference type="AlphaFoldDB" id="A0AAV7LCQ1"/>
<accession>A0AAV7LCQ1</accession>
<dbReference type="EMBL" id="JANPWB010000015">
    <property type="protein sequence ID" value="KAJ1088704.1"/>
    <property type="molecule type" value="Genomic_DNA"/>
</dbReference>
<comment type="caution">
    <text evidence="2">The sequence shown here is derived from an EMBL/GenBank/DDBJ whole genome shotgun (WGS) entry which is preliminary data.</text>
</comment>
<name>A0AAV7LCQ1_PLEWA</name>
<evidence type="ECO:0000313" key="2">
    <source>
        <dbReference type="EMBL" id="KAJ1088704.1"/>
    </source>
</evidence>
<proteinExistence type="predicted"/>